<feature type="region of interest" description="Disordered" evidence="1">
    <location>
        <begin position="87"/>
        <end position="120"/>
    </location>
</feature>
<dbReference type="EMBL" id="CAUYUJ010003213">
    <property type="protein sequence ID" value="CAK0804331.1"/>
    <property type="molecule type" value="Genomic_DNA"/>
</dbReference>
<feature type="non-terminal residue" evidence="2">
    <location>
        <position position="1"/>
    </location>
</feature>
<accession>A0ABN9QF64</accession>
<comment type="caution">
    <text evidence="2">The sequence shown here is derived from an EMBL/GenBank/DDBJ whole genome shotgun (WGS) entry which is preliminary data.</text>
</comment>
<evidence type="ECO:0000313" key="3">
    <source>
        <dbReference type="Proteomes" id="UP001189429"/>
    </source>
</evidence>
<protein>
    <submittedName>
        <fullName evidence="2">Uncharacterized protein</fullName>
    </submittedName>
</protein>
<feature type="compositionally biased region" description="Basic and acidic residues" evidence="1">
    <location>
        <begin position="87"/>
        <end position="97"/>
    </location>
</feature>
<reference evidence="2" key="1">
    <citation type="submission" date="2023-10" db="EMBL/GenBank/DDBJ databases">
        <authorList>
            <person name="Chen Y."/>
            <person name="Shah S."/>
            <person name="Dougan E. K."/>
            <person name="Thang M."/>
            <person name="Chan C."/>
        </authorList>
    </citation>
    <scope>NUCLEOTIDE SEQUENCE [LARGE SCALE GENOMIC DNA]</scope>
</reference>
<evidence type="ECO:0000256" key="1">
    <source>
        <dbReference type="SAM" id="MobiDB-lite"/>
    </source>
</evidence>
<sequence>VCDGNLDARKSPWHDPGNALRRPGWKKALYSDNAECFYDADGNLARQHYVGAPALDETITRRYTDDAFEHKASILNQDIADLNDNKMAESARSDRPSGHLANLPLSNQAGNFVAKERGPE</sequence>
<organism evidence="2 3">
    <name type="scientific">Prorocentrum cordatum</name>
    <dbReference type="NCBI Taxonomy" id="2364126"/>
    <lineage>
        <taxon>Eukaryota</taxon>
        <taxon>Sar</taxon>
        <taxon>Alveolata</taxon>
        <taxon>Dinophyceae</taxon>
        <taxon>Prorocentrales</taxon>
        <taxon>Prorocentraceae</taxon>
        <taxon>Prorocentrum</taxon>
    </lineage>
</organism>
<name>A0ABN9QF64_9DINO</name>
<gene>
    <name evidence="2" type="ORF">PCOR1329_LOCUS11166</name>
</gene>
<keyword evidence="3" id="KW-1185">Reference proteome</keyword>
<evidence type="ECO:0000313" key="2">
    <source>
        <dbReference type="EMBL" id="CAK0804331.1"/>
    </source>
</evidence>
<feature type="non-terminal residue" evidence="2">
    <location>
        <position position="120"/>
    </location>
</feature>
<dbReference type="Proteomes" id="UP001189429">
    <property type="component" value="Unassembled WGS sequence"/>
</dbReference>
<proteinExistence type="predicted"/>